<protein>
    <submittedName>
        <fullName evidence="3">XRE family transcriptional regulator</fullName>
    </submittedName>
</protein>
<proteinExistence type="predicted"/>
<dbReference type="Gene3D" id="1.10.260.40">
    <property type="entry name" value="lambda repressor-like DNA-binding domains"/>
    <property type="match status" value="1"/>
</dbReference>
<feature type="compositionally biased region" description="Polar residues" evidence="1">
    <location>
        <begin position="1"/>
        <end position="12"/>
    </location>
</feature>
<accession>A0A0K1RCQ2</accession>
<name>A0A0K1RCQ2_9CORY</name>
<dbReference type="KEGG" id="crie:AK829_08625"/>
<evidence type="ECO:0000259" key="2">
    <source>
        <dbReference type="SMART" id="SM00530"/>
    </source>
</evidence>
<feature type="region of interest" description="Disordered" evidence="1">
    <location>
        <begin position="1"/>
        <end position="56"/>
    </location>
</feature>
<evidence type="ECO:0000313" key="3">
    <source>
        <dbReference type="EMBL" id="AKV59205.1"/>
    </source>
</evidence>
<dbReference type="AlphaFoldDB" id="A0A0K1RCQ2"/>
<dbReference type="PATRIC" id="fig|156976.3.peg.1727"/>
<dbReference type="InterPro" id="IPR001387">
    <property type="entry name" value="Cro/C1-type_HTH"/>
</dbReference>
<feature type="domain" description="HTH cro/C1-type" evidence="2">
    <location>
        <begin position="42"/>
        <end position="97"/>
    </location>
</feature>
<sequence length="104" mass="10958">MAKGQPRSQPRSQPRDTPRSQPRNKVGKPASSNPTLLALGEQLASRRREVGRVQQDVASAAGVSRSTLHTIEHGGEGVRWEKVAAVAEVLGLRLSLTPSSGAGA</sequence>
<evidence type="ECO:0000256" key="1">
    <source>
        <dbReference type="SAM" id="MobiDB-lite"/>
    </source>
</evidence>
<dbReference type="CDD" id="cd00093">
    <property type="entry name" value="HTH_XRE"/>
    <property type="match status" value="1"/>
</dbReference>
<dbReference type="InterPro" id="IPR010982">
    <property type="entry name" value="Lambda_DNA-bd_dom_sf"/>
</dbReference>
<gene>
    <name evidence="3" type="ORF">AK829_08625</name>
</gene>
<keyword evidence="4" id="KW-1185">Reference proteome</keyword>
<dbReference type="Pfam" id="PF13560">
    <property type="entry name" value="HTH_31"/>
    <property type="match status" value="1"/>
</dbReference>
<dbReference type="STRING" id="156976.AK829_08625"/>
<dbReference type="EMBL" id="CP012342">
    <property type="protein sequence ID" value="AKV59205.1"/>
    <property type="molecule type" value="Genomic_DNA"/>
</dbReference>
<organism evidence="3 4">
    <name type="scientific">Corynebacterium riegelii</name>
    <dbReference type="NCBI Taxonomy" id="156976"/>
    <lineage>
        <taxon>Bacteria</taxon>
        <taxon>Bacillati</taxon>
        <taxon>Actinomycetota</taxon>
        <taxon>Actinomycetes</taxon>
        <taxon>Mycobacteriales</taxon>
        <taxon>Corynebacteriaceae</taxon>
        <taxon>Corynebacterium</taxon>
    </lineage>
</organism>
<dbReference type="GO" id="GO:0003677">
    <property type="term" value="F:DNA binding"/>
    <property type="evidence" value="ECO:0007669"/>
    <property type="project" value="InterPro"/>
</dbReference>
<dbReference type="SUPFAM" id="SSF47413">
    <property type="entry name" value="lambda repressor-like DNA-binding domains"/>
    <property type="match status" value="1"/>
</dbReference>
<dbReference type="Proteomes" id="UP000060016">
    <property type="component" value="Chromosome"/>
</dbReference>
<evidence type="ECO:0000313" key="4">
    <source>
        <dbReference type="Proteomes" id="UP000060016"/>
    </source>
</evidence>
<reference evidence="3 4" key="1">
    <citation type="submission" date="2015-08" db="EMBL/GenBank/DDBJ databases">
        <authorList>
            <person name="Babu N.S."/>
            <person name="Beckwith C.J."/>
            <person name="Beseler K.G."/>
            <person name="Brison A."/>
            <person name="Carone J.V."/>
            <person name="Caskin T.P."/>
            <person name="Diamond M."/>
            <person name="Durham M.E."/>
            <person name="Foxe J.M."/>
            <person name="Go M."/>
            <person name="Henderson B.A."/>
            <person name="Jones I.B."/>
            <person name="McGettigan J.A."/>
            <person name="Micheletti S.J."/>
            <person name="Nasrallah M.E."/>
            <person name="Ortiz D."/>
            <person name="Piller C.R."/>
            <person name="Privatt S.R."/>
            <person name="Schneider S.L."/>
            <person name="Sharp S."/>
            <person name="Smith T.C."/>
            <person name="Stanton J.D."/>
            <person name="Ullery H.E."/>
            <person name="Wilson R.J."/>
            <person name="Serrano M.G."/>
            <person name="Buck G."/>
            <person name="Lee V."/>
            <person name="Wang Y."/>
            <person name="Carvalho R."/>
            <person name="Voegtly L."/>
            <person name="Shi R."/>
            <person name="Duckworth R."/>
            <person name="Johnson A."/>
            <person name="Loviza R."/>
            <person name="Walstead R."/>
            <person name="Shah Z."/>
            <person name="Kiflezghi M."/>
            <person name="Wade K."/>
            <person name="Ball S.L."/>
            <person name="Bradley K.W."/>
            <person name="Asai D.J."/>
            <person name="Bowman C.A."/>
            <person name="Russell D.A."/>
            <person name="Pope W.H."/>
            <person name="Jacobs-Sera D."/>
            <person name="Hendrix R.W."/>
            <person name="Hatfull G.F."/>
        </authorList>
    </citation>
    <scope>NUCLEOTIDE SEQUENCE [LARGE SCALE GENOMIC DNA]</scope>
    <source>
        <strain evidence="3 4">PUDD_83A45</strain>
    </source>
</reference>
<dbReference type="SMART" id="SM00530">
    <property type="entry name" value="HTH_XRE"/>
    <property type="match status" value="1"/>
</dbReference>